<gene>
    <name evidence="7" type="ORF">EI981_25740</name>
</gene>
<dbReference type="PANTHER" id="PTHR43649">
    <property type="entry name" value="ARABINOSE-BINDING PROTEIN-RELATED"/>
    <property type="match status" value="1"/>
</dbReference>
<keyword evidence="4 6" id="KW-0732">Signal</keyword>
<proteinExistence type="inferred from homology"/>
<feature type="compositionally biased region" description="Acidic residues" evidence="5">
    <location>
        <begin position="473"/>
        <end position="482"/>
    </location>
</feature>
<reference evidence="8" key="1">
    <citation type="submission" date="2018-12" db="EMBL/GenBank/DDBJ databases">
        <title>Complete genome sequence of Paenibacillus sp. MBLB1234.</title>
        <authorList>
            <person name="Nam Y.-D."/>
            <person name="Kang J."/>
            <person name="Chung W.-H."/>
            <person name="Park Y.S."/>
        </authorList>
    </citation>
    <scope>NUCLEOTIDE SEQUENCE [LARGE SCALE GENOMIC DNA]</scope>
    <source>
        <strain evidence="8">MBLB1234</strain>
    </source>
</reference>
<sequence>MRNKWIQKIVLLAMVGLLLAGCTSGPGKNDVKTPTTVKVMYYSEDSFNQTYGDLFSIQNENIEIELVNTQKMYNDGPIEDYEKALQDFIDQEQPDVLMLDTSTYSKMASEGKLTELDPLIERDKYNIDTIYPALIDILKDKAGGKLYGLVPTFYRNVIFYNADLFAEHGIEPPHDGMTWQDIIDTARRFPTEGDADTRVYGYGRDGYGSMTLDNLVSSIASPLGLKVVNPETLKVTVNTDAWKQAFKLAQDALASDAIYNPKEDSFGGGSMEEYYKSQLFLTGRMAMTINSAYYLRDLKEIKNRLPDYKPFQVGIVAGPVDPANPEISRDVYLSNIFAIRANSPNADAAWELIKFINGEQYAKIKSRSMNDGLLSRMGMTKEYGGINLDAFYKLKPQIDDSANSVEDKIPAEFYGQYYSIYSREIGLVESKEKSVDEALKTIEEEAQVALDQALKDKAAKDSSKAGTATPPPDNEEQLETEGDATISVESSESN</sequence>
<dbReference type="Pfam" id="PF01547">
    <property type="entry name" value="SBP_bac_1"/>
    <property type="match status" value="1"/>
</dbReference>
<evidence type="ECO:0000256" key="3">
    <source>
        <dbReference type="ARBA" id="ARBA00022448"/>
    </source>
</evidence>
<evidence type="ECO:0000313" key="7">
    <source>
        <dbReference type="EMBL" id="AZS17493.1"/>
    </source>
</evidence>
<dbReference type="PROSITE" id="PS51257">
    <property type="entry name" value="PROKAR_LIPOPROTEIN"/>
    <property type="match status" value="1"/>
</dbReference>
<dbReference type="EMBL" id="CP034346">
    <property type="protein sequence ID" value="AZS17493.1"/>
    <property type="molecule type" value="Genomic_DNA"/>
</dbReference>
<organism evidence="7 8">
    <name type="scientific">Paenibacillus lutimineralis</name>
    <dbReference type="NCBI Taxonomy" id="2707005"/>
    <lineage>
        <taxon>Bacteria</taxon>
        <taxon>Bacillati</taxon>
        <taxon>Bacillota</taxon>
        <taxon>Bacilli</taxon>
        <taxon>Bacillales</taxon>
        <taxon>Paenibacillaceae</taxon>
        <taxon>Paenibacillus</taxon>
    </lineage>
</organism>
<feature type="compositionally biased region" description="Basic and acidic residues" evidence="5">
    <location>
        <begin position="453"/>
        <end position="463"/>
    </location>
</feature>
<dbReference type="Gene3D" id="3.40.190.10">
    <property type="entry name" value="Periplasmic binding protein-like II"/>
    <property type="match status" value="1"/>
</dbReference>
<feature type="region of interest" description="Disordered" evidence="5">
    <location>
        <begin position="453"/>
        <end position="494"/>
    </location>
</feature>
<accession>A0A3S9V4K5</accession>
<dbReference type="GO" id="GO:0030313">
    <property type="term" value="C:cell envelope"/>
    <property type="evidence" value="ECO:0007669"/>
    <property type="project" value="UniProtKB-SubCell"/>
</dbReference>
<dbReference type="InterPro" id="IPR050490">
    <property type="entry name" value="Bact_solute-bd_prot1"/>
</dbReference>
<dbReference type="AlphaFoldDB" id="A0A3S9V4K5"/>
<protein>
    <submittedName>
        <fullName evidence="7">Extracellular solute-binding protein</fullName>
    </submittedName>
</protein>
<dbReference type="RefSeq" id="WP_127003081.1">
    <property type="nucleotide sequence ID" value="NZ_CP034346.1"/>
</dbReference>
<dbReference type="InterPro" id="IPR006059">
    <property type="entry name" value="SBP"/>
</dbReference>
<feature type="signal peptide" evidence="6">
    <location>
        <begin position="1"/>
        <end position="20"/>
    </location>
</feature>
<name>A0A3S9V4K5_9BACL</name>
<dbReference type="PANTHER" id="PTHR43649:SF31">
    <property type="entry name" value="SN-GLYCEROL-3-PHOSPHATE-BINDING PERIPLASMIC PROTEIN UGPB"/>
    <property type="match status" value="1"/>
</dbReference>
<comment type="similarity">
    <text evidence="2">Belongs to the bacterial solute-binding protein 1 family.</text>
</comment>
<evidence type="ECO:0000256" key="4">
    <source>
        <dbReference type="ARBA" id="ARBA00022729"/>
    </source>
</evidence>
<evidence type="ECO:0000256" key="5">
    <source>
        <dbReference type="SAM" id="MobiDB-lite"/>
    </source>
</evidence>
<keyword evidence="8" id="KW-1185">Reference proteome</keyword>
<keyword evidence="3" id="KW-0813">Transport</keyword>
<feature type="chain" id="PRO_5038960481" evidence="6">
    <location>
        <begin position="21"/>
        <end position="494"/>
    </location>
</feature>
<evidence type="ECO:0000256" key="6">
    <source>
        <dbReference type="SAM" id="SignalP"/>
    </source>
</evidence>
<dbReference type="KEGG" id="plut:EI981_25740"/>
<comment type="subcellular location">
    <subcellularLocation>
        <location evidence="1">Cell envelope</location>
    </subcellularLocation>
</comment>
<evidence type="ECO:0000313" key="8">
    <source>
        <dbReference type="Proteomes" id="UP000270678"/>
    </source>
</evidence>
<dbReference type="OrthoDB" id="2675752at2"/>
<dbReference type="Proteomes" id="UP000270678">
    <property type="component" value="Chromosome"/>
</dbReference>
<evidence type="ECO:0000256" key="2">
    <source>
        <dbReference type="ARBA" id="ARBA00008520"/>
    </source>
</evidence>
<dbReference type="SUPFAM" id="SSF53850">
    <property type="entry name" value="Periplasmic binding protein-like II"/>
    <property type="match status" value="1"/>
</dbReference>
<evidence type="ECO:0000256" key="1">
    <source>
        <dbReference type="ARBA" id="ARBA00004196"/>
    </source>
</evidence>